<dbReference type="OrthoDB" id="10261408at2759"/>
<dbReference type="InterPro" id="IPR011333">
    <property type="entry name" value="SKP1/BTB/POZ_sf"/>
</dbReference>
<dbReference type="PANTHER" id="PTHR23110">
    <property type="entry name" value="BTB DOMAIN TRANSCRIPTION FACTOR"/>
    <property type="match status" value="1"/>
</dbReference>
<dbReference type="InterPro" id="IPR051095">
    <property type="entry name" value="Dros_DevTransReg"/>
</dbReference>
<evidence type="ECO:0000259" key="6">
    <source>
        <dbReference type="PROSITE" id="PS50097"/>
    </source>
</evidence>
<dbReference type="Pfam" id="PF00651">
    <property type="entry name" value="BTB"/>
    <property type="match status" value="1"/>
</dbReference>
<dbReference type="GO" id="GO:0005634">
    <property type="term" value="C:nucleus"/>
    <property type="evidence" value="ECO:0007669"/>
    <property type="project" value="UniProtKB-SubCell"/>
</dbReference>
<dbReference type="GO" id="GO:0003006">
    <property type="term" value="P:developmental process involved in reproduction"/>
    <property type="evidence" value="ECO:0007669"/>
    <property type="project" value="UniProtKB-ARBA"/>
</dbReference>
<protein>
    <submittedName>
        <fullName evidence="9">Broad-complex core protein isoforms 1/2/3/4/5 isoform X2</fullName>
    </submittedName>
</protein>
<dbReference type="KEGG" id="pbar:105422857"/>
<feature type="compositionally biased region" description="Polar residues" evidence="5">
    <location>
        <begin position="319"/>
        <end position="332"/>
    </location>
</feature>
<feature type="compositionally biased region" description="Polar residues" evidence="5">
    <location>
        <begin position="202"/>
        <end position="216"/>
    </location>
</feature>
<dbReference type="InterPro" id="IPR036236">
    <property type="entry name" value="Znf_C2H2_sf"/>
</dbReference>
<dbReference type="PROSITE" id="PS00028">
    <property type="entry name" value="ZINC_FINGER_C2H2_1"/>
    <property type="match status" value="2"/>
</dbReference>
<evidence type="ECO:0000256" key="5">
    <source>
        <dbReference type="SAM" id="MobiDB-lite"/>
    </source>
</evidence>
<dbReference type="AlphaFoldDB" id="A0A6I9VSH7"/>
<evidence type="ECO:0000313" key="9">
    <source>
        <dbReference type="RefSeq" id="XP_011630708.1"/>
    </source>
</evidence>
<dbReference type="PANTHER" id="PTHR23110:SF98">
    <property type="entry name" value="PRE-LOLA-G, ISOFORM C-RELATED"/>
    <property type="match status" value="1"/>
</dbReference>
<dbReference type="PROSITE" id="PS50097">
    <property type="entry name" value="BTB"/>
    <property type="match status" value="1"/>
</dbReference>
<organism evidence="8 9">
    <name type="scientific">Pogonomyrmex barbatus</name>
    <name type="common">red harvester ant</name>
    <dbReference type="NCBI Taxonomy" id="144034"/>
    <lineage>
        <taxon>Eukaryota</taxon>
        <taxon>Metazoa</taxon>
        <taxon>Ecdysozoa</taxon>
        <taxon>Arthropoda</taxon>
        <taxon>Hexapoda</taxon>
        <taxon>Insecta</taxon>
        <taxon>Pterygota</taxon>
        <taxon>Neoptera</taxon>
        <taxon>Endopterygota</taxon>
        <taxon>Hymenoptera</taxon>
        <taxon>Apocrita</taxon>
        <taxon>Aculeata</taxon>
        <taxon>Formicoidea</taxon>
        <taxon>Formicidae</taxon>
        <taxon>Myrmicinae</taxon>
        <taxon>Pogonomyrmex</taxon>
    </lineage>
</organism>
<keyword evidence="2" id="KW-0539">Nucleus</keyword>
<keyword evidence="8" id="KW-1185">Reference proteome</keyword>
<feature type="compositionally biased region" description="Low complexity" evidence="5">
    <location>
        <begin position="351"/>
        <end position="360"/>
    </location>
</feature>
<dbReference type="CDD" id="cd18315">
    <property type="entry name" value="BTB_POZ_BAB-like"/>
    <property type="match status" value="1"/>
</dbReference>
<feature type="compositionally biased region" description="Polar residues" evidence="5">
    <location>
        <begin position="129"/>
        <end position="152"/>
    </location>
</feature>
<dbReference type="GO" id="GO:0008270">
    <property type="term" value="F:zinc ion binding"/>
    <property type="evidence" value="ECO:0007669"/>
    <property type="project" value="UniProtKB-KW"/>
</dbReference>
<feature type="domain" description="BTB" evidence="6">
    <location>
        <begin position="40"/>
        <end position="105"/>
    </location>
</feature>
<dbReference type="SMART" id="SM00225">
    <property type="entry name" value="BTB"/>
    <property type="match status" value="1"/>
</dbReference>
<dbReference type="Gene3D" id="3.30.710.10">
    <property type="entry name" value="Potassium Channel Kv1.1, Chain A"/>
    <property type="match status" value="1"/>
</dbReference>
<keyword evidence="3" id="KW-0862">Zinc</keyword>
<evidence type="ECO:0000313" key="8">
    <source>
        <dbReference type="Proteomes" id="UP000504615"/>
    </source>
</evidence>
<dbReference type="Gene3D" id="3.30.160.60">
    <property type="entry name" value="Classic Zinc Finger"/>
    <property type="match status" value="1"/>
</dbReference>
<feature type="region of interest" description="Disordered" evidence="5">
    <location>
        <begin position="197"/>
        <end position="230"/>
    </location>
</feature>
<comment type="subcellular location">
    <subcellularLocation>
        <location evidence="1">Nucleus</location>
    </subcellularLocation>
</comment>
<dbReference type="Pfam" id="PF00096">
    <property type="entry name" value="zf-C2H2"/>
    <property type="match status" value="2"/>
</dbReference>
<reference evidence="9" key="1">
    <citation type="submission" date="2025-08" db="UniProtKB">
        <authorList>
            <consortium name="RefSeq"/>
        </authorList>
    </citation>
    <scope>IDENTIFICATION</scope>
</reference>
<dbReference type="SUPFAM" id="SSF57667">
    <property type="entry name" value="beta-beta-alpha zinc fingers"/>
    <property type="match status" value="1"/>
</dbReference>
<feature type="compositionally biased region" description="Low complexity" evidence="5">
    <location>
        <begin position="517"/>
        <end position="532"/>
    </location>
</feature>
<name>A0A6I9VSH7_9HYME</name>
<accession>A0A6I9VSH7</accession>
<evidence type="ECO:0000256" key="3">
    <source>
        <dbReference type="PROSITE-ProRule" id="PRU00042"/>
    </source>
</evidence>
<feature type="domain" description="C2H2-type" evidence="7">
    <location>
        <begin position="437"/>
        <end position="465"/>
    </location>
</feature>
<evidence type="ECO:0000259" key="7">
    <source>
        <dbReference type="PROSITE" id="PS50157"/>
    </source>
</evidence>
<evidence type="ECO:0000256" key="2">
    <source>
        <dbReference type="ARBA" id="ARBA00023242"/>
    </source>
</evidence>
<evidence type="ECO:0000256" key="4">
    <source>
        <dbReference type="SAM" id="Coils"/>
    </source>
</evidence>
<proteinExistence type="predicted"/>
<feature type="compositionally biased region" description="Low complexity" evidence="5">
    <location>
        <begin position="298"/>
        <end position="310"/>
    </location>
</feature>
<gene>
    <name evidence="9" type="primary">LOC105422857</name>
</gene>
<evidence type="ECO:0000256" key="1">
    <source>
        <dbReference type="ARBA" id="ARBA00004123"/>
    </source>
</evidence>
<feature type="compositionally biased region" description="Basic residues" evidence="5">
    <location>
        <begin position="339"/>
        <end position="350"/>
    </location>
</feature>
<feature type="region of interest" description="Disordered" evidence="5">
    <location>
        <begin position="129"/>
        <end position="184"/>
    </location>
</feature>
<keyword evidence="3" id="KW-0863">Zinc-finger</keyword>
<dbReference type="Proteomes" id="UP000504615">
    <property type="component" value="Unplaced"/>
</dbReference>
<dbReference type="SMART" id="SM00355">
    <property type="entry name" value="ZnF_C2H2"/>
    <property type="match status" value="2"/>
</dbReference>
<keyword evidence="3" id="KW-0479">Metal-binding</keyword>
<feature type="region of interest" description="Disordered" evidence="5">
    <location>
        <begin position="267"/>
        <end position="360"/>
    </location>
</feature>
<dbReference type="SUPFAM" id="SSF54695">
    <property type="entry name" value="POZ domain"/>
    <property type="match status" value="1"/>
</dbReference>
<dbReference type="PROSITE" id="PS50157">
    <property type="entry name" value="ZINC_FINGER_C2H2_2"/>
    <property type="match status" value="2"/>
</dbReference>
<dbReference type="InterPro" id="IPR013087">
    <property type="entry name" value="Znf_C2H2_type"/>
</dbReference>
<dbReference type="InterPro" id="IPR000210">
    <property type="entry name" value="BTB/POZ_dom"/>
</dbReference>
<dbReference type="GeneID" id="105422857"/>
<dbReference type="GO" id="GO:0006357">
    <property type="term" value="P:regulation of transcription by RNA polymerase II"/>
    <property type="evidence" value="ECO:0007669"/>
    <property type="project" value="TreeGrafter"/>
</dbReference>
<sequence length="540" mass="59754">MAASSSSSTGGEQQYSLRWNDFQSSILSSVRQLRDVEDFVDVTLACDSCSFTAHKIVLSACSPYLRNLLKANPCPHPIVILKDVASSDMESLLRFMYHGEVHVGQEQLPAFLKTAQMLQVRGLADVNSGATKIPSSAGNNGSAPATPRNWQDNGRGDLNESDMSPPEKRPRSYSPPMGNHVEQKTDLQESLLGQALEGGPTIHTTSSNNVQAQSTGEDSNSMSENEEDMSNHGSILNAVKTEPSDNMLNDSIEHHRNSFPAALLSLQGMNMPGPSGMHQVANQDPNYGRWQPSGGDGSSSSSGWLPGTSSTRNEHAGSGTYQSSGGHNSKGQDLSALLQHHHHHQHHHQHATSQQSSQQHTLNALNSLNNLNSEQLTMMHQKLQNNLQSLQQSKSDQLNLMLQSCAKDKIESMAILHQQTQRRYHQQMENANHSGKPKCPECGKIYSNNSNLKQHIVNVHTIQTEYISCHVCSKQFKTKQYLQIHLLSMHGIRKRKSYPLYQMQAHVQAQQSLQPASQVSTSQQSQQQYSTTDRWSEDKQ</sequence>
<keyword evidence="4" id="KW-0175">Coiled coil</keyword>
<feature type="coiled-coil region" evidence="4">
    <location>
        <begin position="373"/>
        <end position="400"/>
    </location>
</feature>
<dbReference type="GO" id="GO:0048513">
    <property type="term" value="P:animal organ development"/>
    <property type="evidence" value="ECO:0007669"/>
    <property type="project" value="UniProtKB-ARBA"/>
</dbReference>
<dbReference type="RefSeq" id="XP_011630708.1">
    <property type="nucleotide sequence ID" value="XM_011632406.2"/>
</dbReference>
<feature type="domain" description="C2H2-type" evidence="7">
    <location>
        <begin position="467"/>
        <end position="495"/>
    </location>
</feature>
<feature type="region of interest" description="Disordered" evidence="5">
    <location>
        <begin position="512"/>
        <end position="540"/>
    </location>
</feature>
<dbReference type="GO" id="GO:0048666">
    <property type="term" value="P:neuron development"/>
    <property type="evidence" value="ECO:0007669"/>
    <property type="project" value="UniProtKB-ARBA"/>
</dbReference>